<accession>A0A3N0YIF5</accession>
<dbReference type="AlphaFoldDB" id="A0A3N0YIF5"/>
<protein>
    <submittedName>
        <fullName evidence="1">Uncharacterized protein</fullName>
    </submittedName>
</protein>
<name>A0A3N0YIF5_ANAGA</name>
<reference evidence="1 2" key="1">
    <citation type="submission" date="2018-10" db="EMBL/GenBank/DDBJ databases">
        <title>Genome assembly for a Yunnan-Guizhou Plateau 3E fish, Anabarilius grahami (Regan), and its evolutionary and genetic applications.</title>
        <authorList>
            <person name="Jiang W."/>
        </authorList>
    </citation>
    <scope>NUCLEOTIDE SEQUENCE [LARGE SCALE GENOMIC DNA]</scope>
    <source>
        <strain evidence="1">AG-KIZ</strain>
        <tissue evidence="1">Muscle</tissue>
    </source>
</reference>
<sequence>MIRDIVLGSPGIMGGTKLKLFELNQLTISQWHNARIKRQEEVVLQPDIEPFTAPLVALEQLPPHRVLEASLLQRARRQQLSTAAPVPFASIATPIPVVGAPVPVAAPDEKRVPRTTAWRRKKLSEAAAAQGLNPKKRQIPRQFLCQKCGQPKTTDFGHSQFRDVYFCAKASGKTRGETFVCIYK</sequence>
<comment type="caution">
    <text evidence="1">The sequence shown here is derived from an EMBL/GenBank/DDBJ whole genome shotgun (WGS) entry which is preliminary data.</text>
</comment>
<gene>
    <name evidence="1" type="ORF">DPX16_15214</name>
</gene>
<organism evidence="1 2">
    <name type="scientific">Anabarilius grahami</name>
    <name type="common">Kanglang fish</name>
    <name type="synonym">Barilius grahami</name>
    <dbReference type="NCBI Taxonomy" id="495550"/>
    <lineage>
        <taxon>Eukaryota</taxon>
        <taxon>Metazoa</taxon>
        <taxon>Chordata</taxon>
        <taxon>Craniata</taxon>
        <taxon>Vertebrata</taxon>
        <taxon>Euteleostomi</taxon>
        <taxon>Actinopterygii</taxon>
        <taxon>Neopterygii</taxon>
        <taxon>Teleostei</taxon>
        <taxon>Ostariophysi</taxon>
        <taxon>Cypriniformes</taxon>
        <taxon>Xenocyprididae</taxon>
        <taxon>Xenocypridinae</taxon>
        <taxon>Xenocypridinae incertae sedis</taxon>
        <taxon>Anabarilius</taxon>
    </lineage>
</organism>
<dbReference type="OrthoDB" id="8955728at2759"/>
<evidence type="ECO:0000313" key="1">
    <source>
        <dbReference type="EMBL" id="ROL46026.1"/>
    </source>
</evidence>
<dbReference type="Proteomes" id="UP000281406">
    <property type="component" value="Unassembled WGS sequence"/>
</dbReference>
<proteinExistence type="predicted"/>
<dbReference type="EMBL" id="RJVU01042450">
    <property type="protein sequence ID" value="ROL46026.1"/>
    <property type="molecule type" value="Genomic_DNA"/>
</dbReference>
<keyword evidence="2" id="KW-1185">Reference proteome</keyword>
<evidence type="ECO:0000313" key="2">
    <source>
        <dbReference type="Proteomes" id="UP000281406"/>
    </source>
</evidence>